<dbReference type="OrthoDB" id="9801520at2"/>
<dbReference type="PIRSF" id="PIRSF018267">
    <property type="entry name" value="VSR_endonuc"/>
    <property type="match status" value="1"/>
</dbReference>
<protein>
    <recommendedName>
        <fullName evidence="6">Very short patch repair endonuclease</fullName>
        <ecNumber evidence="6">3.1.-.-</ecNumber>
    </recommendedName>
</protein>
<dbReference type="InterPro" id="IPR004603">
    <property type="entry name" value="DNA_mismatch_endonuc_vsr"/>
</dbReference>
<evidence type="ECO:0000256" key="6">
    <source>
        <dbReference type="PIRNR" id="PIRNR018267"/>
    </source>
</evidence>
<evidence type="ECO:0000256" key="1">
    <source>
        <dbReference type="ARBA" id="ARBA00022722"/>
    </source>
</evidence>
<dbReference type="Proteomes" id="UP000325713">
    <property type="component" value="Chromosome"/>
</dbReference>
<evidence type="ECO:0000313" key="7">
    <source>
        <dbReference type="EMBL" id="QEY27023.1"/>
    </source>
</evidence>
<evidence type="ECO:0000313" key="8">
    <source>
        <dbReference type="Proteomes" id="UP000325713"/>
    </source>
</evidence>
<evidence type="ECO:0000256" key="2">
    <source>
        <dbReference type="ARBA" id="ARBA00022759"/>
    </source>
</evidence>
<dbReference type="GO" id="GO:0004519">
    <property type="term" value="F:endonuclease activity"/>
    <property type="evidence" value="ECO:0007669"/>
    <property type="project" value="UniProtKB-KW"/>
</dbReference>
<proteinExistence type="inferred from homology"/>
<sequence length="137" mass="16460">MDRLTPEQRRKCMKANKSKGTKPEILLAKALWHMGLRYRKNDRTIFGNPDLSFKKYKIAVFIDGEFWHGKDWKHRKADIKSNQEFWVSKIERNIKRDEVVNKYLIDNGWIIFRFWGKDVLKDPEACAKTIQRAIYDK</sequence>
<gene>
    <name evidence="7" type="primary">vsr</name>
    <name evidence="7" type="ORF">D0T92_11085</name>
</gene>
<dbReference type="SUPFAM" id="SSF52980">
    <property type="entry name" value="Restriction endonuclease-like"/>
    <property type="match status" value="1"/>
</dbReference>
<dbReference type="KEGG" id="nzl:D0T92_11085"/>
<keyword evidence="3 6" id="KW-0227">DNA damage</keyword>
<organism evidence="7 8">
    <name type="scientific">Neisseria zalophi</name>
    <dbReference type="NCBI Taxonomy" id="640030"/>
    <lineage>
        <taxon>Bacteria</taxon>
        <taxon>Pseudomonadati</taxon>
        <taxon>Pseudomonadota</taxon>
        <taxon>Betaproteobacteria</taxon>
        <taxon>Neisseriales</taxon>
        <taxon>Neisseriaceae</taxon>
        <taxon>Neisseria</taxon>
    </lineage>
</organism>
<dbReference type="NCBIfam" id="TIGR00632">
    <property type="entry name" value="vsr"/>
    <property type="match status" value="1"/>
</dbReference>
<keyword evidence="8" id="KW-1185">Reference proteome</keyword>
<keyword evidence="4 6" id="KW-0378">Hydrolase</keyword>
<dbReference type="InterPro" id="IPR011335">
    <property type="entry name" value="Restrct_endonuc-II-like"/>
</dbReference>
<dbReference type="AlphaFoldDB" id="A0A5J6Q101"/>
<dbReference type="Pfam" id="PF03852">
    <property type="entry name" value="Vsr"/>
    <property type="match status" value="1"/>
</dbReference>
<comment type="function">
    <text evidence="6">May nick specific sequences that contain T:G mispairs resulting from m5C-deamination.</text>
</comment>
<keyword evidence="1 6" id="KW-0540">Nuclease</keyword>
<dbReference type="GO" id="GO:0006298">
    <property type="term" value="P:mismatch repair"/>
    <property type="evidence" value="ECO:0007669"/>
    <property type="project" value="UniProtKB-UniRule"/>
</dbReference>
<dbReference type="EC" id="3.1.-.-" evidence="6"/>
<dbReference type="RefSeq" id="WP_151052854.1">
    <property type="nucleotide sequence ID" value="NZ_CP031700.1"/>
</dbReference>
<keyword evidence="5 6" id="KW-0234">DNA repair</keyword>
<accession>A0A5J6Q101</accession>
<dbReference type="EMBL" id="CP031700">
    <property type="protein sequence ID" value="QEY27023.1"/>
    <property type="molecule type" value="Genomic_DNA"/>
</dbReference>
<comment type="similarity">
    <text evidence="6">Belongs to the vsr family.</text>
</comment>
<name>A0A5J6Q101_9NEIS</name>
<reference evidence="7 8" key="1">
    <citation type="submission" date="2018-08" db="EMBL/GenBank/DDBJ databases">
        <title>Neisseria zalophi ATCC BAA-2455 complete genome.</title>
        <authorList>
            <person name="Veseli I.A."/>
            <person name="Buttler R."/>
            <person name="Mascarenhas dos Santos A.C."/>
            <person name="Pombert J.-F."/>
        </authorList>
    </citation>
    <scope>NUCLEOTIDE SEQUENCE [LARGE SCALE GENOMIC DNA]</scope>
    <source>
        <strain evidence="7 8">ATCC BAA-2455</strain>
    </source>
</reference>
<evidence type="ECO:0000256" key="3">
    <source>
        <dbReference type="ARBA" id="ARBA00022763"/>
    </source>
</evidence>
<evidence type="ECO:0000256" key="5">
    <source>
        <dbReference type="ARBA" id="ARBA00023204"/>
    </source>
</evidence>
<dbReference type="REBASE" id="367617">
    <property type="entry name" value="V.Nza2455ORF11090P"/>
</dbReference>
<dbReference type="CDD" id="cd00221">
    <property type="entry name" value="Vsr"/>
    <property type="match status" value="1"/>
</dbReference>
<dbReference type="GO" id="GO:0016787">
    <property type="term" value="F:hydrolase activity"/>
    <property type="evidence" value="ECO:0007669"/>
    <property type="project" value="UniProtKB-KW"/>
</dbReference>
<evidence type="ECO:0000256" key="4">
    <source>
        <dbReference type="ARBA" id="ARBA00022801"/>
    </source>
</evidence>
<keyword evidence="2 6" id="KW-0255">Endonuclease</keyword>
<dbReference type="Gene3D" id="3.40.960.10">
    <property type="entry name" value="VSR Endonuclease"/>
    <property type="match status" value="1"/>
</dbReference>